<name>A0A0L9V5E9_PHAAN</name>
<dbReference type="Gramene" id="KOM49934">
    <property type="protein sequence ID" value="KOM49934"/>
    <property type="gene ID" value="LR48_Vigan08g076100"/>
</dbReference>
<organism evidence="1 2">
    <name type="scientific">Phaseolus angularis</name>
    <name type="common">Azuki bean</name>
    <name type="synonym">Vigna angularis</name>
    <dbReference type="NCBI Taxonomy" id="3914"/>
    <lineage>
        <taxon>Eukaryota</taxon>
        <taxon>Viridiplantae</taxon>
        <taxon>Streptophyta</taxon>
        <taxon>Embryophyta</taxon>
        <taxon>Tracheophyta</taxon>
        <taxon>Spermatophyta</taxon>
        <taxon>Magnoliopsida</taxon>
        <taxon>eudicotyledons</taxon>
        <taxon>Gunneridae</taxon>
        <taxon>Pentapetalae</taxon>
        <taxon>rosids</taxon>
        <taxon>fabids</taxon>
        <taxon>Fabales</taxon>
        <taxon>Fabaceae</taxon>
        <taxon>Papilionoideae</taxon>
        <taxon>50 kb inversion clade</taxon>
        <taxon>NPAAA clade</taxon>
        <taxon>indigoferoid/millettioid clade</taxon>
        <taxon>Phaseoleae</taxon>
        <taxon>Vigna</taxon>
    </lineage>
</organism>
<proteinExistence type="predicted"/>
<protein>
    <submittedName>
        <fullName evidence="1">Uncharacterized protein</fullName>
    </submittedName>
</protein>
<dbReference type="Proteomes" id="UP000053144">
    <property type="component" value="Chromosome 8"/>
</dbReference>
<gene>
    <name evidence="1" type="ORF">LR48_Vigan08g076100</name>
</gene>
<evidence type="ECO:0000313" key="2">
    <source>
        <dbReference type="Proteomes" id="UP000053144"/>
    </source>
</evidence>
<evidence type="ECO:0000313" key="1">
    <source>
        <dbReference type="EMBL" id="KOM49934.1"/>
    </source>
</evidence>
<dbReference type="AlphaFoldDB" id="A0A0L9V5E9"/>
<dbReference type="EMBL" id="CM003378">
    <property type="protein sequence ID" value="KOM49934.1"/>
    <property type="molecule type" value="Genomic_DNA"/>
</dbReference>
<reference evidence="2" key="1">
    <citation type="journal article" date="2015" name="Proc. Natl. Acad. Sci. U.S.A.">
        <title>Genome sequencing of adzuki bean (Vigna angularis) provides insight into high starch and low fat accumulation and domestication.</title>
        <authorList>
            <person name="Yang K."/>
            <person name="Tian Z."/>
            <person name="Chen C."/>
            <person name="Luo L."/>
            <person name="Zhao B."/>
            <person name="Wang Z."/>
            <person name="Yu L."/>
            <person name="Li Y."/>
            <person name="Sun Y."/>
            <person name="Li W."/>
            <person name="Chen Y."/>
            <person name="Li Y."/>
            <person name="Zhang Y."/>
            <person name="Ai D."/>
            <person name="Zhao J."/>
            <person name="Shang C."/>
            <person name="Ma Y."/>
            <person name="Wu B."/>
            <person name="Wang M."/>
            <person name="Gao L."/>
            <person name="Sun D."/>
            <person name="Zhang P."/>
            <person name="Guo F."/>
            <person name="Wang W."/>
            <person name="Li Y."/>
            <person name="Wang J."/>
            <person name="Varshney R.K."/>
            <person name="Wang J."/>
            <person name="Ling H.Q."/>
            <person name="Wan P."/>
        </authorList>
    </citation>
    <scope>NUCLEOTIDE SEQUENCE</scope>
    <source>
        <strain evidence="2">cv. Jingnong 6</strain>
    </source>
</reference>
<sequence length="317" mass="35665">MAVVLLCCGEGSTSSDCLFQRGSILGSGRLVKLATSLDSKCTSFLLFQHQFQQQFQQPYHLFAHHFGPALCDTTTTLGFATFVNILLVILAWSSSSYRSSRSSSFDQSISFKEIKRKLDEARRRTCSFHEFDRIEDELYKQARANIPFFGMDIGALTYLDISSNTLQAPPTSSVISIPLPLLDQGAAQILNVEAASITKAMIMPYFGQLAVYRHEKKPMPQLVNEGHEEAEDDDDPLSILTSGLNKLRKGLIELEWELRTFGLEFHIPLYIAFYNAFKIIGGEAMLNISCIQLWYMNTVVVESGWALVYDFLEPQTI</sequence>
<accession>A0A0L9V5E9</accession>